<keyword evidence="5 10" id="KW-0378">Hydrolase</keyword>
<dbReference type="CDD" id="cd05474">
    <property type="entry name" value="SAP_like"/>
    <property type="match status" value="1"/>
</dbReference>
<dbReference type="InterPro" id="IPR001969">
    <property type="entry name" value="Aspartic_peptidase_AS"/>
</dbReference>
<dbReference type="InterPro" id="IPR021109">
    <property type="entry name" value="Peptidase_aspartic_dom_sf"/>
</dbReference>
<keyword evidence="9" id="KW-1015">Disulfide bond</keyword>
<evidence type="ECO:0000256" key="10">
    <source>
        <dbReference type="RuleBase" id="RU000454"/>
    </source>
</evidence>
<accession>A0AAD9MJG3</accession>
<evidence type="ECO:0000256" key="7">
    <source>
        <dbReference type="ARBA" id="ARBA00068059"/>
    </source>
</evidence>
<evidence type="ECO:0000256" key="11">
    <source>
        <dbReference type="SAM" id="MobiDB-lite"/>
    </source>
</evidence>
<evidence type="ECO:0000256" key="4">
    <source>
        <dbReference type="ARBA" id="ARBA00022750"/>
    </source>
</evidence>
<evidence type="ECO:0000256" key="5">
    <source>
        <dbReference type="ARBA" id="ARBA00022801"/>
    </source>
</evidence>
<evidence type="ECO:0000313" key="15">
    <source>
        <dbReference type="Proteomes" id="UP001217918"/>
    </source>
</evidence>
<feature type="region of interest" description="Disordered" evidence="11">
    <location>
        <begin position="1"/>
        <end position="22"/>
    </location>
</feature>
<evidence type="ECO:0000259" key="13">
    <source>
        <dbReference type="PROSITE" id="PS51767"/>
    </source>
</evidence>
<name>A0AAD9MJG3_9PEZI</name>
<protein>
    <recommendedName>
        <fullName evidence="7">Probable aspartic-type endopeptidase OPSB</fullName>
    </recommendedName>
    <alternativeName>
        <fullName evidence="6">Probable aspartic-type endopeptidase opsB</fullName>
    </alternativeName>
</protein>
<keyword evidence="12" id="KW-0812">Transmembrane</keyword>
<dbReference type="InterPro" id="IPR001461">
    <property type="entry name" value="Aspartic_peptidase_A1"/>
</dbReference>
<dbReference type="PROSITE" id="PS51767">
    <property type="entry name" value="PEPTIDASE_A1"/>
    <property type="match status" value="1"/>
</dbReference>
<dbReference type="EMBL" id="JAQQPM010000007">
    <property type="protein sequence ID" value="KAK2073981.1"/>
    <property type="molecule type" value="Genomic_DNA"/>
</dbReference>
<keyword evidence="12" id="KW-0472">Membrane</keyword>
<dbReference type="PANTHER" id="PTHR47966:SF65">
    <property type="entry name" value="ASPARTIC-TYPE ENDOPEPTIDASE"/>
    <property type="match status" value="1"/>
</dbReference>
<keyword evidence="15" id="KW-1185">Reference proteome</keyword>
<evidence type="ECO:0000256" key="1">
    <source>
        <dbReference type="ARBA" id="ARBA00007447"/>
    </source>
</evidence>
<dbReference type="InterPro" id="IPR033121">
    <property type="entry name" value="PEPTIDASE_A1"/>
</dbReference>
<evidence type="ECO:0000256" key="8">
    <source>
        <dbReference type="PIRSR" id="PIRSR601461-1"/>
    </source>
</evidence>
<dbReference type="FunFam" id="2.40.70.10:FF:000011">
    <property type="entry name" value="Aspartic protease"/>
    <property type="match status" value="1"/>
</dbReference>
<evidence type="ECO:0000256" key="6">
    <source>
        <dbReference type="ARBA" id="ARBA00067536"/>
    </source>
</evidence>
<organism evidence="14 15">
    <name type="scientific">Phyllachora maydis</name>
    <dbReference type="NCBI Taxonomy" id="1825666"/>
    <lineage>
        <taxon>Eukaryota</taxon>
        <taxon>Fungi</taxon>
        <taxon>Dikarya</taxon>
        <taxon>Ascomycota</taxon>
        <taxon>Pezizomycotina</taxon>
        <taxon>Sordariomycetes</taxon>
        <taxon>Sordariomycetidae</taxon>
        <taxon>Phyllachorales</taxon>
        <taxon>Phyllachoraceae</taxon>
        <taxon>Phyllachora</taxon>
    </lineage>
</organism>
<feature type="domain" description="Peptidase A1" evidence="13">
    <location>
        <begin position="110"/>
        <end position="453"/>
    </location>
</feature>
<evidence type="ECO:0000313" key="14">
    <source>
        <dbReference type="EMBL" id="KAK2073981.1"/>
    </source>
</evidence>
<keyword evidence="3" id="KW-0732">Signal</keyword>
<dbReference type="GO" id="GO:0004190">
    <property type="term" value="F:aspartic-type endopeptidase activity"/>
    <property type="evidence" value="ECO:0007669"/>
    <property type="project" value="UniProtKB-KW"/>
</dbReference>
<keyword evidence="2 10" id="KW-0645">Protease</keyword>
<evidence type="ECO:0000256" key="9">
    <source>
        <dbReference type="PIRSR" id="PIRSR601461-2"/>
    </source>
</evidence>
<comment type="similarity">
    <text evidence="1 10">Belongs to the peptidase A1 family.</text>
</comment>
<dbReference type="PROSITE" id="PS00141">
    <property type="entry name" value="ASP_PROTEASE"/>
    <property type="match status" value="1"/>
</dbReference>
<evidence type="ECO:0000256" key="12">
    <source>
        <dbReference type="SAM" id="Phobius"/>
    </source>
</evidence>
<feature type="transmembrane region" description="Helical" evidence="12">
    <location>
        <begin position="517"/>
        <end position="539"/>
    </location>
</feature>
<dbReference type="Proteomes" id="UP001217918">
    <property type="component" value="Unassembled WGS sequence"/>
</dbReference>
<proteinExistence type="inferred from homology"/>
<dbReference type="PANTHER" id="PTHR47966">
    <property type="entry name" value="BETA-SITE APP-CLEAVING ENZYME, ISOFORM A-RELATED"/>
    <property type="match status" value="1"/>
</dbReference>
<dbReference type="AlphaFoldDB" id="A0AAD9MJG3"/>
<gene>
    <name evidence="14" type="ORF">P8C59_008218</name>
</gene>
<evidence type="ECO:0000256" key="3">
    <source>
        <dbReference type="ARBA" id="ARBA00022729"/>
    </source>
</evidence>
<dbReference type="PRINTS" id="PR00792">
    <property type="entry name" value="PEPSIN"/>
</dbReference>
<comment type="caution">
    <text evidence="14">The sequence shown here is derived from an EMBL/GenBank/DDBJ whole genome shotgun (WGS) entry which is preliminary data.</text>
</comment>
<feature type="active site" evidence="8">
    <location>
        <position position="128"/>
    </location>
</feature>
<keyword evidence="12" id="KW-1133">Transmembrane helix</keyword>
<dbReference type="InterPro" id="IPR033876">
    <property type="entry name" value="SAP-like"/>
</dbReference>
<reference evidence="14" key="1">
    <citation type="journal article" date="2023" name="Mol. Plant Microbe Interact.">
        <title>Elucidating the Obligate Nature and Biological Capacity of an Invasive Fungal Corn Pathogen.</title>
        <authorList>
            <person name="MacCready J.S."/>
            <person name="Roggenkamp E.M."/>
            <person name="Gdanetz K."/>
            <person name="Chilvers M.I."/>
        </authorList>
    </citation>
    <scope>NUCLEOTIDE SEQUENCE</scope>
    <source>
        <strain evidence="14">PM02</strain>
    </source>
</reference>
<dbReference type="SUPFAM" id="SSF50630">
    <property type="entry name" value="Acid proteases"/>
    <property type="match status" value="1"/>
</dbReference>
<keyword evidence="4 10" id="KW-0064">Aspartyl protease</keyword>
<feature type="disulfide bond" evidence="9">
    <location>
        <begin position="366"/>
        <end position="417"/>
    </location>
</feature>
<dbReference type="Gene3D" id="2.40.70.10">
    <property type="entry name" value="Acid Proteases"/>
    <property type="match status" value="2"/>
</dbReference>
<evidence type="ECO:0000256" key="2">
    <source>
        <dbReference type="ARBA" id="ARBA00022670"/>
    </source>
</evidence>
<sequence length="540" mass="56198">MHLLRRSCRVEGRNGPGGATANENPLRMLFATGPGWLDTAPMLRLHMKAYTAGAVGSLLAGAAHAASPGGGVVQWDIQRRQRTDHAAHRLGKRALTVQEIITNDQEAGGYFASCEIGTPPQKFTLQLDTGSSDIWVPSSSASVCQDQSQGGCTKGTFASSQSSTFDDFGQGKFDIQYADGSESKGDYFRDVFQIGSATLSNMTMGLGLKTNIPYGLVGIGYTSNEAIASDSSSASASSTYPNLPVNMVNEGLINTAAYSLWLNDLGANTGSILFGGIDTDKYHGDLISINVYPTNGIYSSFIVALTSLRATSSSGSDELTSSEFPIPVVLDSGTTLSYLPTDIAEQVWTEVGAVYSSTYQIAVIPCSKQKSGGYFSFGFAGASGPRINVTMDELVIDMTTGAAPQIETGPSKGEAACEFGIQNLTSPPYLLGDSFLRSAYVVYDLVNNQIAMAPTDFDANGSNIVSFPNANAAIPLATVAPNQNDLGGGSSTTPGFAASSGFSSSGAQSAAPRSAEAALASVAAVIMLCFLCGSSVLSIF</sequence>
<feature type="active site" evidence="8">
    <location>
        <position position="331"/>
    </location>
</feature>
<dbReference type="Pfam" id="PF00026">
    <property type="entry name" value="Asp"/>
    <property type="match status" value="1"/>
</dbReference>
<dbReference type="GO" id="GO:0006508">
    <property type="term" value="P:proteolysis"/>
    <property type="evidence" value="ECO:0007669"/>
    <property type="project" value="UniProtKB-KW"/>
</dbReference>